<dbReference type="Proteomes" id="UP000231067">
    <property type="component" value="Unassembled WGS sequence"/>
</dbReference>
<name>A0A2H0A2U6_9BACT</name>
<accession>A0A2H0A2U6</accession>
<comment type="caution">
    <text evidence="1">The sequence shown here is derived from an EMBL/GenBank/DDBJ whole genome shotgun (WGS) entry which is preliminary data.</text>
</comment>
<dbReference type="AlphaFoldDB" id="A0A2H0A2U6"/>
<proteinExistence type="predicted"/>
<sequence>MTRDRLFRNLIDERDKKVYIETSVVSYYTGEISRDIVIAGHQVSTRNFWNKLISNDLIPVISVLVLKEVSQGDIEQAKKRKDAIQGFVVLSISKEAEELSVLLIKNHGIPSEFPEDALHIAIASVEKVEFIATWNFKHMNNPFTKNKIREIIEKAGYTCPILASPEELLGEEL</sequence>
<evidence type="ECO:0000313" key="2">
    <source>
        <dbReference type="Proteomes" id="UP000231067"/>
    </source>
</evidence>
<protein>
    <recommendedName>
        <fullName evidence="3">PIN domain-containing protein</fullName>
    </recommendedName>
</protein>
<dbReference type="CDD" id="cd18687">
    <property type="entry name" value="PIN_VapC-like"/>
    <property type="match status" value="1"/>
</dbReference>
<organism evidence="1 2">
    <name type="scientific">Candidatus Desantisbacteria bacterium CG23_combo_of_CG06-09_8_20_14_all_40_23</name>
    <dbReference type="NCBI Taxonomy" id="1974550"/>
    <lineage>
        <taxon>Bacteria</taxon>
        <taxon>Candidatus Desantisiibacteriota</taxon>
    </lineage>
</organism>
<evidence type="ECO:0000313" key="1">
    <source>
        <dbReference type="EMBL" id="PIP39711.1"/>
    </source>
</evidence>
<gene>
    <name evidence="1" type="ORF">COX18_09255</name>
</gene>
<evidence type="ECO:0008006" key="3">
    <source>
        <dbReference type="Google" id="ProtNLM"/>
    </source>
</evidence>
<dbReference type="EMBL" id="PCSH01000157">
    <property type="protein sequence ID" value="PIP39711.1"/>
    <property type="molecule type" value="Genomic_DNA"/>
</dbReference>
<reference evidence="1 2" key="1">
    <citation type="submission" date="2017-09" db="EMBL/GenBank/DDBJ databases">
        <title>Depth-based differentiation of microbial function through sediment-hosted aquifers and enrichment of novel symbionts in the deep terrestrial subsurface.</title>
        <authorList>
            <person name="Probst A.J."/>
            <person name="Ladd B."/>
            <person name="Jarett J.K."/>
            <person name="Geller-Mcgrath D.E."/>
            <person name="Sieber C.M."/>
            <person name="Emerson J.B."/>
            <person name="Anantharaman K."/>
            <person name="Thomas B.C."/>
            <person name="Malmstrom R."/>
            <person name="Stieglmeier M."/>
            <person name="Klingl A."/>
            <person name="Woyke T."/>
            <person name="Ryan C.M."/>
            <person name="Banfield J.F."/>
        </authorList>
    </citation>
    <scope>NUCLEOTIDE SEQUENCE [LARGE SCALE GENOMIC DNA]</scope>
    <source>
        <strain evidence="1">CG23_combo_of_CG06-09_8_20_14_all_40_23</strain>
    </source>
</reference>
<dbReference type="InterPro" id="IPR029060">
    <property type="entry name" value="PIN-like_dom_sf"/>
</dbReference>
<dbReference type="SUPFAM" id="SSF88723">
    <property type="entry name" value="PIN domain-like"/>
    <property type="match status" value="1"/>
</dbReference>